<evidence type="ECO:0000256" key="3">
    <source>
        <dbReference type="ARBA" id="ARBA00022692"/>
    </source>
</evidence>
<feature type="transmembrane region" description="Helical" evidence="7">
    <location>
        <begin position="199"/>
        <end position="221"/>
    </location>
</feature>
<evidence type="ECO:0000256" key="6">
    <source>
        <dbReference type="SAM" id="MobiDB-lite"/>
    </source>
</evidence>
<keyword evidence="4 7" id="KW-1133">Transmembrane helix</keyword>
<feature type="transmembrane region" description="Helical" evidence="7">
    <location>
        <begin position="414"/>
        <end position="435"/>
    </location>
</feature>
<evidence type="ECO:0000256" key="5">
    <source>
        <dbReference type="ARBA" id="ARBA00023136"/>
    </source>
</evidence>
<dbReference type="InterPro" id="IPR020846">
    <property type="entry name" value="MFS_dom"/>
</dbReference>
<gene>
    <name evidence="9" type="ORF">VTK73DRAFT_8715</name>
</gene>
<comment type="caution">
    <text evidence="9">The sequence shown here is derived from an EMBL/GenBank/DDBJ whole genome shotgun (WGS) entry which is preliminary data.</text>
</comment>
<dbReference type="PANTHER" id="PTHR23504:SF3">
    <property type="entry name" value="MAJOR FACILITATOR SUPERFAMILY (MFS) PROFILE DOMAIN-CONTAINING PROTEIN"/>
    <property type="match status" value="1"/>
</dbReference>
<feature type="transmembrane region" description="Helical" evidence="7">
    <location>
        <begin position="381"/>
        <end position="402"/>
    </location>
</feature>
<dbReference type="Proteomes" id="UP001586593">
    <property type="component" value="Unassembled WGS sequence"/>
</dbReference>
<feature type="transmembrane region" description="Helical" evidence="7">
    <location>
        <begin position="487"/>
        <end position="507"/>
    </location>
</feature>
<keyword evidence="3 7" id="KW-0812">Transmembrane</keyword>
<dbReference type="InterPro" id="IPR011701">
    <property type="entry name" value="MFS"/>
</dbReference>
<dbReference type="EMBL" id="JAZHXJ010000066">
    <property type="protein sequence ID" value="KAL1877342.1"/>
    <property type="molecule type" value="Genomic_DNA"/>
</dbReference>
<keyword evidence="10" id="KW-1185">Reference proteome</keyword>
<feature type="compositionally biased region" description="Polar residues" evidence="6">
    <location>
        <begin position="35"/>
        <end position="51"/>
    </location>
</feature>
<dbReference type="Gene3D" id="1.20.1250.20">
    <property type="entry name" value="MFS general substrate transporter like domains"/>
    <property type="match status" value="1"/>
</dbReference>
<dbReference type="Pfam" id="PF07690">
    <property type="entry name" value="MFS_1"/>
    <property type="match status" value="1"/>
</dbReference>
<keyword evidence="2" id="KW-0813">Transport</keyword>
<sequence length="526" mass="56835">MATKQGLMVPANDAGSRSSAGNAVDENSPLLGQETRASQSSGDEISETPSNEVHGGYDGGSSNDKPLPKFQVGLLCYARVVEPMAFFCIFPYISQMAQENGHLADADVGFYSGLIESLFSLTQMVVMIFWGRASDRIGRKPVLVFSLAGVTIATAIFGLARTIGQMILFRCLSGVFAGTIVTLRTMIAEHSTSKTQARAFSWFAFTGNLGLFLGPLLGGALADPARLYPSLFGRIQFFIDYPYALPTFAVAAISLSAVVLTIVYVEETLVRTEKKNLLEGMEALDAEQSASTKTSQAPSIWRLLRSPEIAMALFVYGYVMLLAFAYTAVTPVFWFTPVPLGGFGLQPAQISALMAVNGFAQAIWTLVAFPPLQHRLGTTGLLRVCAVVWPIFFAVNPLLNLLLRTGARGAATAFWTLVVPSMAVGCGVSMSFTAVQLAVNDIAPDPTVLGTLNALALTGTSGIRAFAPALFTSLFAVGARTQWIFGYLFWAVMVALAIVWTVMSRYLPDYDEVRRQRERRQRDVIG</sequence>
<dbReference type="PRINTS" id="PR01035">
    <property type="entry name" value="TCRTETA"/>
</dbReference>
<feature type="transmembrane region" description="Helical" evidence="7">
    <location>
        <begin position="72"/>
        <end position="93"/>
    </location>
</feature>
<dbReference type="PANTHER" id="PTHR23504">
    <property type="entry name" value="MAJOR FACILITATOR SUPERFAMILY DOMAIN-CONTAINING PROTEIN 10"/>
    <property type="match status" value="1"/>
</dbReference>
<dbReference type="SUPFAM" id="SSF103473">
    <property type="entry name" value="MFS general substrate transporter"/>
    <property type="match status" value="1"/>
</dbReference>
<name>A0ABR3XP28_9PEZI</name>
<accession>A0ABR3XP28</accession>
<feature type="transmembrane region" description="Helical" evidence="7">
    <location>
        <begin position="309"/>
        <end position="329"/>
    </location>
</feature>
<dbReference type="InterPro" id="IPR036259">
    <property type="entry name" value="MFS_trans_sf"/>
</dbReference>
<evidence type="ECO:0000256" key="4">
    <source>
        <dbReference type="ARBA" id="ARBA00022989"/>
    </source>
</evidence>
<evidence type="ECO:0000256" key="1">
    <source>
        <dbReference type="ARBA" id="ARBA00004141"/>
    </source>
</evidence>
<feature type="transmembrane region" description="Helical" evidence="7">
    <location>
        <begin position="142"/>
        <end position="161"/>
    </location>
</feature>
<reference evidence="9 10" key="1">
    <citation type="journal article" date="2024" name="Commun. Biol.">
        <title>Comparative genomic analysis of thermophilic fungi reveals convergent evolutionary adaptations and gene losses.</title>
        <authorList>
            <person name="Steindorff A.S."/>
            <person name="Aguilar-Pontes M.V."/>
            <person name="Robinson A.J."/>
            <person name="Andreopoulos B."/>
            <person name="LaButti K."/>
            <person name="Kuo A."/>
            <person name="Mondo S."/>
            <person name="Riley R."/>
            <person name="Otillar R."/>
            <person name="Haridas S."/>
            <person name="Lipzen A."/>
            <person name="Grimwood J."/>
            <person name="Schmutz J."/>
            <person name="Clum A."/>
            <person name="Reid I.D."/>
            <person name="Moisan M.C."/>
            <person name="Butler G."/>
            <person name="Nguyen T.T.M."/>
            <person name="Dewar K."/>
            <person name="Conant G."/>
            <person name="Drula E."/>
            <person name="Henrissat B."/>
            <person name="Hansel C."/>
            <person name="Singer S."/>
            <person name="Hutchinson M.I."/>
            <person name="de Vries R.P."/>
            <person name="Natvig D.O."/>
            <person name="Powell A.J."/>
            <person name="Tsang A."/>
            <person name="Grigoriev I.V."/>
        </authorList>
    </citation>
    <scope>NUCLEOTIDE SEQUENCE [LARGE SCALE GENOMIC DNA]</scope>
    <source>
        <strain evidence="9 10">ATCC 24622</strain>
    </source>
</reference>
<feature type="transmembrane region" description="Helical" evidence="7">
    <location>
        <begin position="447"/>
        <end position="467"/>
    </location>
</feature>
<evidence type="ECO:0000313" key="9">
    <source>
        <dbReference type="EMBL" id="KAL1877342.1"/>
    </source>
</evidence>
<dbReference type="CDD" id="cd17330">
    <property type="entry name" value="MFS_SLC46_TetA_like"/>
    <property type="match status" value="1"/>
</dbReference>
<dbReference type="InterPro" id="IPR001958">
    <property type="entry name" value="Tet-R_TetA/multi-R_MdtG-like"/>
</dbReference>
<protein>
    <recommendedName>
        <fullName evidence="8">Major facilitator superfamily (MFS) profile domain-containing protein</fullName>
    </recommendedName>
</protein>
<proteinExistence type="predicted"/>
<feature type="transmembrane region" description="Helical" evidence="7">
    <location>
        <begin position="167"/>
        <end position="187"/>
    </location>
</feature>
<comment type="subcellular location">
    <subcellularLocation>
        <location evidence="1">Membrane</location>
        <topology evidence="1">Multi-pass membrane protein</topology>
    </subcellularLocation>
</comment>
<organism evidence="9 10">
    <name type="scientific">Phialemonium thermophilum</name>
    <dbReference type="NCBI Taxonomy" id="223376"/>
    <lineage>
        <taxon>Eukaryota</taxon>
        <taxon>Fungi</taxon>
        <taxon>Dikarya</taxon>
        <taxon>Ascomycota</taxon>
        <taxon>Pezizomycotina</taxon>
        <taxon>Sordariomycetes</taxon>
        <taxon>Sordariomycetidae</taxon>
        <taxon>Cephalothecales</taxon>
        <taxon>Cephalothecaceae</taxon>
        <taxon>Phialemonium</taxon>
    </lineage>
</organism>
<evidence type="ECO:0000313" key="10">
    <source>
        <dbReference type="Proteomes" id="UP001586593"/>
    </source>
</evidence>
<feature type="transmembrane region" description="Helical" evidence="7">
    <location>
        <begin position="349"/>
        <end position="369"/>
    </location>
</feature>
<feature type="region of interest" description="Disordered" evidence="6">
    <location>
        <begin position="1"/>
        <end position="62"/>
    </location>
</feature>
<feature type="transmembrane region" description="Helical" evidence="7">
    <location>
        <begin position="241"/>
        <end position="265"/>
    </location>
</feature>
<evidence type="ECO:0000259" key="8">
    <source>
        <dbReference type="PROSITE" id="PS50850"/>
    </source>
</evidence>
<keyword evidence="5 7" id="KW-0472">Membrane</keyword>
<feature type="domain" description="Major facilitator superfamily (MFS) profile" evidence="8">
    <location>
        <begin position="71"/>
        <end position="507"/>
    </location>
</feature>
<evidence type="ECO:0000256" key="7">
    <source>
        <dbReference type="SAM" id="Phobius"/>
    </source>
</evidence>
<feature type="transmembrane region" description="Helical" evidence="7">
    <location>
        <begin position="108"/>
        <end position="130"/>
    </location>
</feature>
<evidence type="ECO:0000256" key="2">
    <source>
        <dbReference type="ARBA" id="ARBA00022448"/>
    </source>
</evidence>
<dbReference type="PROSITE" id="PS50850">
    <property type="entry name" value="MFS"/>
    <property type="match status" value="1"/>
</dbReference>